<reference evidence="2 3" key="1">
    <citation type="submission" date="2018-12" db="EMBL/GenBank/DDBJ databases">
        <authorList>
            <person name="Sun L."/>
            <person name="Chen Z."/>
        </authorList>
    </citation>
    <scope>NUCLEOTIDE SEQUENCE [LARGE SCALE GENOMIC DNA]</scope>
    <source>
        <strain evidence="2 3">LMG 29736</strain>
    </source>
</reference>
<dbReference type="AlphaFoldDB" id="A0A429X9R4"/>
<keyword evidence="1" id="KW-0175">Coiled coil</keyword>
<feature type="coiled-coil region" evidence="1">
    <location>
        <begin position="17"/>
        <end position="44"/>
    </location>
</feature>
<comment type="caution">
    <text evidence="2">The sequence shown here is derived from an EMBL/GenBank/DDBJ whole genome shotgun (WGS) entry which is preliminary data.</text>
</comment>
<dbReference type="Proteomes" id="UP000287296">
    <property type="component" value="Unassembled WGS sequence"/>
</dbReference>
<dbReference type="OrthoDB" id="2616665at2"/>
<evidence type="ECO:0000313" key="2">
    <source>
        <dbReference type="EMBL" id="RST60175.1"/>
    </source>
</evidence>
<accession>A0A429X9R4</accession>
<dbReference type="EMBL" id="QYTW02000006">
    <property type="protein sequence ID" value="RST60175.1"/>
    <property type="molecule type" value="Genomic_DNA"/>
</dbReference>
<evidence type="ECO:0000256" key="1">
    <source>
        <dbReference type="SAM" id="Coils"/>
    </source>
</evidence>
<proteinExistence type="predicted"/>
<name>A0A429X9R4_SIMTE</name>
<dbReference type="RefSeq" id="WP_120117181.1">
    <property type="nucleotide sequence ID" value="NZ_QYTW02000006.1"/>
</dbReference>
<gene>
    <name evidence="2" type="ORF">D5F11_008955</name>
</gene>
<sequence>MEAVNITNQQTMTLEEAVKLANEIERIEAAAKQMKADLRKYVEQNGPVETADTIWNVNEAVSYKFDARQLKEVAQHIALGGDNPWDYLGIAASNLKKLEWDEAFLAKLGQKTVTKRFVSRKK</sequence>
<evidence type="ECO:0000313" key="3">
    <source>
        <dbReference type="Proteomes" id="UP000287296"/>
    </source>
</evidence>
<organism evidence="2 3">
    <name type="scientific">Siminovitchia terrae</name>
    <name type="common">Bacillus terrae</name>
    <dbReference type="NCBI Taxonomy" id="1914933"/>
    <lineage>
        <taxon>Bacteria</taxon>
        <taxon>Bacillati</taxon>
        <taxon>Bacillota</taxon>
        <taxon>Bacilli</taxon>
        <taxon>Bacillales</taxon>
        <taxon>Bacillaceae</taxon>
        <taxon>Siminovitchia</taxon>
    </lineage>
</organism>
<protein>
    <submittedName>
        <fullName evidence="2">Uncharacterized protein</fullName>
    </submittedName>
</protein>